<gene>
    <name evidence="1" type="ORF">CSP5_1197</name>
</gene>
<dbReference type="GeneID" id="41588456"/>
<dbReference type="EMBL" id="LT671858">
    <property type="protein sequence ID" value="SIM66870.1"/>
    <property type="molecule type" value="Genomic_DNA"/>
</dbReference>
<evidence type="ECO:0000313" key="2">
    <source>
        <dbReference type="Proteomes" id="UP000195607"/>
    </source>
</evidence>
<dbReference type="Proteomes" id="UP000195607">
    <property type="component" value="Chromosome I"/>
</dbReference>
<organism evidence="1 2">
    <name type="scientific">Cuniculiplasma divulgatum</name>
    <dbReference type="NCBI Taxonomy" id="1673428"/>
    <lineage>
        <taxon>Archaea</taxon>
        <taxon>Methanobacteriati</taxon>
        <taxon>Thermoplasmatota</taxon>
        <taxon>Thermoplasmata</taxon>
        <taxon>Thermoplasmatales</taxon>
        <taxon>Cuniculiplasmataceae</taxon>
        <taxon>Cuniculiplasma</taxon>
    </lineage>
</organism>
<sequence length="171" mass="19684">MIKVIGAIDNATVWNTTYHLIFTNEEIYQFLTMEGKEQRSDLIRTQISNPYRMIPLGGTVSNYKVTQEEVSWLIDENLRRGKEIEENLDSKIKEVPPKFTVIPYSSVDKVELTNGTPLSLPHLLLDSDGKKIKFHLVHNNFKGRGKLNEDIFLSYENILKEAFGDKLNVKN</sequence>
<accession>A0A1N5V1T0</accession>
<protein>
    <submittedName>
        <fullName evidence="1">Uncharacterized protein</fullName>
    </submittedName>
</protein>
<proteinExistence type="predicted"/>
<evidence type="ECO:0000313" key="1">
    <source>
        <dbReference type="EMBL" id="SIM66870.1"/>
    </source>
</evidence>
<name>A0A1N5V1T0_9ARCH</name>
<reference evidence="1 2" key="1">
    <citation type="submission" date="2016-04" db="EMBL/GenBank/DDBJ databases">
        <authorList>
            <person name="Evans L.H."/>
            <person name="Alamgir A."/>
            <person name="Owens N."/>
            <person name="Weber N.D."/>
            <person name="Virtaneva K."/>
            <person name="Barbian K."/>
            <person name="Babar A."/>
            <person name="Rosenke K."/>
        </authorList>
    </citation>
    <scope>NUCLEOTIDE SEQUENCE [LARGE SCALE GENOMIC DNA]</scope>
    <source>
        <strain evidence="2">S5(T) (JCM 30642 \VKM B-2941)</strain>
    </source>
</reference>
<dbReference type="RefSeq" id="WP_148689856.1">
    <property type="nucleotide sequence ID" value="NZ_LT671858.1"/>
</dbReference>
<dbReference type="AlphaFoldDB" id="A0A1N5V1T0"/>